<gene>
    <name evidence="2" type="ORF">METZ01_LOCUS24617</name>
</gene>
<dbReference type="PANTHER" id="PTHR43312:SF1">
    <property type="entry name" value="NADP-DEPENDENT OXIDOREDUCTASE DOMAIN-CONTAINING PROTEIN"/>
    <property type="match status" value="1"/>
</dbReference>
<dbReference type="EMBL" id="UINC01001132">
    <property type="protein sequence ID" value="SUZ71763.1"/>
    <property type="molecule type" value="Genomic_DNA"/>
</dbReference>
<dbReference type="InterPro" id="IPR036812">
    <property type="entry name" value="NAD(P)_OxRdtase_dom_sf"/>
</dbReference>
<sequence length="303" mass="33825">MKFTRRRVFQMSANLAGASLITPILAQSPLNMTIIPSSGQQVPSVGIGCRNYRGSLNSDEMRVFTDTFATFHQLGGKVIDTSPNYGNSEEIIGSIMQELGIRNELWVATKVDREDQSAGITRMERSFELLGGDRFELMQVHNLRGIDVQLKTMAAWKEQGRFRYIGVTTSSDRQYEMMADVMDRHTLDFIQVDYSLGNRNAGERLMPMALDKGIAVLVNLPFGRGRLFNAVGERPLPDWAADIDAGSWAQVFLKYVMSHPTGAIPIPGTTKPHHAEDNITAARGRLPDALLRREMELLIDPLL</sequence>
<evidence type="ECO:0000313" key="2">
    <source>
        <dbReference type="EMBL" id="SUZ71763.1"/>
    </source>
</evidence>
<proteinExistence type="predicted"/>
<name>A0A381Q2C4_9ZZZZ</name>
<dbReference type="AlphaFoldDB" id="A0A381Q2C4"/>
<dbReference type="Gene3D" id="3.20.20.100">
    <property type="entry name" value="NADP-dependent oxidoreductase domain"/>
    <property type="match status" value="1"/>
</dbReference>
<dbReference type="Pfam" id="PF00248">
    <property type="entry name" value="Aldo_ket_red"/>
    <property type="match status" value="1"/>
</dbReference>
<dbReference type="PANTHER" id="PTHR43312">
    <property type="entry name" value="D-THREO-ALDOSE 1-DEHYDROGENASE"/>
    <property type="match status" value="1"/>
</dbReference>
<dbReference type="CDD" id="cd19095">
    <property type="entry name" value="AKR_PA4992-like"/>
    <property type="match status" value="1"/>
</dbReference>
<accession>A0A381Q2C4</accession>
<dbReference type="InterPro" id="IPR023210">
    <property type="entry name" value="NADP_OxRdtase_dom"/>
</dbReference>
<protein>
    <recommendedName>
        <fullName evidence="1">NADP-dependent oxidoreductase domain-containing protein</fullName>
    </recommendedName>
</protein>
<feature type="domain" description="NADP-dependent oxidoreductase" evidence="1">
    <location>
        <begin position="66"/>
        <end position="288"/>
    </location>
</feature>
<reference evidence="2" key="1">
    <citation type="submission" date="2018-05" db="EMBL/GenBank/DDBJ databases">
        <authorList>
            <person name="Lanie J.A."/>
            <person name="Ng W.-L."/>
            <person name="Kazmierczak K.M."/>
            <person name="Andrzejewski T.M."/>
            <person name="Davidsen T.M."/>
            <person name="Wayne K.J."/>
            <person name="Tettelin H."/>
            <person name="Glass J.I."/>
            <person name="Rusch D."/>
            <person name="Podicherti R."/>
            <person name="Tsui H.-C.T."/>
            <person name="Winkler M.E."/>
        </authorList>
    </citation>
    <scope>NUCLEOTIDE SEQUENCE</scope>
</reference>
<organism evidence="2">
    <name type="scientific">marine metagenome</name>
    <dbReference type="NCBI Taxonomy" id="408172"/>
    <lineage>
        <taxon>unclassified sequences</taxon>
        <taxon>metagenomes</taxon>
        <taxon>ecological metagenomes</taxon>
    </lineage>
</organism>
<evidence type="ECO:0000259" key="1">
    <source>
        <dbReference type="Pfam" id="PF00248"/>
    </source>
</evidence>
<dbReference type="InterPro" id="IPR053135">
    <property type="entry name" value="AKR2_Oxidoreductase"/>
</dbReference>
<dbReference type="SUPFAM" id="SSF51430">
    <property type="entry name" value="NAD(P)-linked oxidoreductase"/>
    <property type="match status" value="1"/>
</dbReference>